<dbReference type="EMBL" id="MU089869">
    <property type="protein sequence ID" value="KAF7849102.1"/>
    <property type="molecule type" value="Genomic_DNA"/>
</dbReference>
<dbReference type="Gramene" id="rna-gnl|WGS:JABURB|Cocit.L1245.5">
    <property type="protein sequence ID" value="cds-KAF7849103.1"/>
    <property type="gene ID" value="gene-BT93_L1245"/>
</dbReference>
<keyword evidence="2" id="KW-1185">Reference proteome</keyword>
<organism evidence="1 2">
    <name type="scientific">Corymbia citriodora subsp. variegata</name>
    <dbReference type="NCBI Taxonomy" id="360336"/>
    <lineage>
        <taxon>Eukaryota</taxon>
        <taxon>Viridiplantae</taxon>
        <taxon>Streptophyta</taxon>
        <taxon>Embryophyta</taxon>
        <taxon>Tracheophyta</taxon>
        <taxon>Spermatophyta</taxon>
        <taxon>Magnoliopsida</taxon>
        <taxon>eudicotyledons</taxon>
        <taxon>Gunneridae</taxon>
        <taxon>Pentapetalae</taxon>
        <taxon>rosids</taxon>
        <taxon>malvids</taxon>
        <taxon>Myrtales</taxon>
        <taxon>Myrtaceae</taxon>
        <taxon>Myrtoideae</taxon>
        <taxon>Eucalypteae</taxon>
        <taxon>Corymbia</taxon>
    </lineage>
</organism>
<dbReference type="Proteomes" id="UP000806378">
    <property type="component" value="Unassembled WGS sequence"/>
</dbReference>
<evidence type="ECO:0000313" key="2">
    <source>
        <dbReference type="Proteomes" id="UP000806378"/>
    </source>
</evidence>
<dbReference type="InterPro" id="IPR006461">
    <property type="entry name" value="PLAC_motif_containing"/>
</dbReference>
<dbReference type="PANTHER" id="PTHR15907">
    <property type="entry name" value="DUF614 FAMILY PROTEIN-RELATED"/>
    <property type="match status" value="1"/>
</dbReference>
<dbReference type="EMBL" id="MU089869">
    <property type="protein sequence ID" value="KAF7849103.1"/>
    <property type="molecule type" value="Genomic_DNA"/>
</dbReference>
<dbReference type="Gramene" id="rna-gnl|WGS:JABURB|Cocit.L1245.6">
    <property type="protein sequence ID" value="cds-KAF7849102.1"/>
    <property type="gene ID" value="gene-BT93_L1245"/>
</dbReference>
<gene>
    <name evidence="1" type="ORF">BT93_L1245</name>
</gene>
<dbReference type="OrthoDB" id="1045822at2759"/>
<dbReference type="AlphaFoldDB" id="A0A8T0CQR1"/>
<sequence length="135" mass="14985">MASVGQAVPPPFAVEAADHNVPNANVEKWTTGLCDCFDDPSNCWITCFCPCVTFGQNAEIIDRGSTSCASAASRCCRMLNLFYCSWCYTCTYRTKLRGLYSIPGNQCRDGCLHYWCGPCALCQEYRELKNRGMGC</sequence>
<proteinExistence type="predicted"/>
<accession>A0A8T0CQR1</accession>
<name>A0A8T0CQR1_CORYI</name>
<protein>
    <submittedName>
        <fullName evidence="1">Uncharacterized protein</fullName>
    </submittedName>
</protein>
<comment type="caution">
    <text evidence="1">The sequence shown here is derived from an EMBL/GenBank/DDBJ whole genome shotgun (WGS) entry which is preliminary data.</text>
</comment>
<reference evidence="1" key="1">
    <citation type="submission" date="2020-05" db="EMBL/GenBank/DDBJ databases">
        <title>WGS assembly of Corymbia citriodora subspecies variegata.</title>
        <authorList>
            <person name="Barry K."/>
            <person name="Hundley H."/>
            <person name="Shu S."/>
            <person name="Jenkins J."/>
            <person name="Grimwood J."/>
            <person name="Baten A."/>
        </authorList>
    </citation>
    <scope>NUCLEOTIDE SEQUENCE</scope>
    <source>
        <strain evidence="1">CV2-018</strain>
    </source>
</reference>
<dbReference type="Pfam" id="PF04749">
    <property type="entry name" value="PLAC8"/>
    <property type="match status" value="1"/>
</dbReference>
<dbReference type="NCBIfam" id="TIGR01571">
    <property type="entry name" value="A_thal_Cys_rich"/>
    <property type="match status" value="1"/>
</dbReference>
<evidence type="ECO:0000313" key="1">
    <source>
        <dbReference type="EMBL" id="KAF7849102.1"/>
    </source>
</evidence>